<dbReference type="Proteomes" id="UP001497392">
    <property type="component" value="Unassembled WGS sequence"/>
</dbReference>
<keyword evidence="11" id="KW-1185">Reference proteome</keyword>
<feature type="transmembrane region" description="Helical" evidence="8">
    <location>
        <begin position="272"/>
        <end position="295"/>
    </location>
</feature>
<keyword evidence="4 8" id="KW-0812">Transmembrane</keyword>
<dbReference type="PANTHER" id="PTHR42920:SF23">
    <property type="entry name" value="EAMA DOMAIN-CONTAINING PROTEIN"/>
    <property type="match status" value="1"/>
</dbReference>
<protein>
    <submittedName>
        <fullName evidence="10">G1154 protein</fullName>
    </submittedName>
</protein>
<feature type="transmembrane region" description="Helical" evidence="8">
    <location>
        <begin position="209"/>
        <end position="226"/>
    </location>
</feature>
<dbReference type="Pfam" id="PF00892">
    <property type="entry name" value="EamA"/>
    <property type="match status" value="2"/>
</dbReference>
<evidence type="ECO:0000313" key="10">
    <source>
        <dbReference type="EMBL" id="CAL5219340.1"/>
    </source>
</evidence>
<evidence type="ECO:0000256" key="6">
    <source>
        <dbReference type="ARBA" id="ARBA00023136"/>
    </source>
</evidence>
<feature type="region of interest" description="Disordered" evidence="7">
    <location>
        <begin position="1"/>
        <end position="38"/>
    </location>
</feature>
<name>A0ABP1FHC6_9CHLO</name>
<evidence type="ECO:0000256" key="8">
    <source>
        <dbReference type="SAM" id="Phobius"/>
    </source>
</evidence>
<dbReference type="SUPFAM" id="SSF103481">
    <property type="entry name" value="Multidrug resistance efflux transporter EmrE"/>
    <property type="match status" value="2"/>
</dbReference>
<dbReference type="InterPro" id="IPR000620">
    <property type="entry name" value="EamA_dom"/>
</dbReference>
<gene>
    <name evidence="10" type="primary">g1154</name>
    <name evidence="10" type="ORF">VP750_LOCUS999</name>
</gene>
<feature type="transmembrane region" description="Helical" evidence="8">
    <location>
        <begin position="238"/>
        <end position="260"/>
    </location>
</feature>
<evidence type="ECO:0000256" key="4">
    <source>
        <dbReference type="ARBA" id="ARBA00022692"/>
    </source>
</evidence>
<comment type="subcellular location">
    <subcellularLocation>
        <location evidence="1">Cell membrane</location>
        <topology evidence="1">Multi-pass membrane protein</topology>
    </subcellularLocation>
</comment>
<dbReference type="InterPro" id="IPR051258">
    <property type="entry name" value="Diverse_Substrate_Transporter"/>
</dbReference>
<evidence type="ECO:0000259" key="9">
    <source>
        <dbReference type="Pfam" id="PF00892"/>
    </source>
</evidence>
<dbReference type="InterPro" id="IPR037185">
    <property type="entry name" value="EmrE-like"/>
</dbReference>
<keyword evidence="3" id="KW-1003">Cell membrane</keyword>
<accession>A0ABP1FHC6</accession>
<feature type="domain" description="EamA" evidence="9">
    <location>
        <begin position="244"/>
        <end position="388"/>
    </location>
</feature>
<evidence type="ECO:0000313" key="11">
    <source>
        <dbReference type="Proteomes" id="UP001497392"/>
    </source>
</evidence>
<dbReference type="PANTHER" id="PTHR42920">
    <property type="entry name" value="OS03G0707200 PROTEIN-RELATED"/>
    <property type="match status" value="1"/>
</dbReference>
<evidence type="ECO:0000256" key="7">
    <source>
        <dbReference type="SAM" id="MobiDB-lite"/>
    </source>
</evidence>
<evidence type="ECO:0000256" key="3">
    <source>
        <dbReference type="ARBA" id="ARBA00022475"/>
    </source>
</evidence>
<organism evidence="10 11">
    <name type="scientific">Coccomyxa viridis</name>
    <dbReference type="NCBI Taxonomy" id="1274662"/>
    <lineage>
        <taxon>Eukaryota</taxon>
        <taxon>Viridiplantae</taxon>
        <taxon>Chlorophyta</taxon>
        <taxon>core chlorophytes</taxon>
        <taxon>Trebouxiophyceae</taxon>
        <taxon>Trebouxiophyceae incertae sedis</taxon>
        <taxon>Coccomyxaceae</taxon>
        <taxon>Coccomyxa</taxon>
    </lineage>
</organism>
<feature type="transmembrane region" description="Helical" evidence="8">
    <location>
        <begin position="90"/>
        <end position="113"/>
    </location>
</feature>
<feature type="compositionally biased region" description="Basic and acidic residues" evidence="7">
    <location>
        <begin position="116"/>
        <end position="131"/>
    </location>
</feature>
<feature type="transmembrane region" description="Helical" evidence="8">
    <location>
        <begin position="346"/>
        <end position="365"/>
    </location>
</feature>
<keyword evidence="5 8" id="KW-1133">Transmembrane helix</keyword>
<sequence>MQKRQLFARSAGSPGKAPPGATSQTEDCAAEDPERGTAGDAEELKADSGLAGLSTGQLYLVAVAALWGSYAPALRFLYSLNGPPSPEVLTAVRAVLQALSLVLVALVSSGNVVGDKSQRPDKDTAKEDGSGRRSSNGQQTWWLRDWLSSTTPNVAIAGAELGLWNFLATSCQALGLEHTSATRASFLIQVTSLVTPTLSSLAGERPGRLVWLGCAVAMAGTVLLTLDHAPQAASTGLQQVAFGGDACVLAAAFFYSLATVRLSRLAPSVPSLPLATAKSLALAGVSLIWLGASALNNMRTPQGPALLWRGYREPAAWIALVWSALGPGALAAYLQTQGQSKVPAPQAQIIFSSLPLWSAFFAAVLMQGDSMGPSGWAGGLLIIAAGLIASRKS</sequence>
<reference evidence="10 11" key="1">
    <citation type="submission" date="2024-06" db="EMBL/GenBank/DDBJ databases">
        <authorList>
            <person name="Kraege A."/>
            <person name="Thomma B."/>
        </authorList>
    </citation>
    <scope>NUCLEOTIDE SEQUENCE [LARGE SCALE GENOMIC DNA]</scope>
</reference>
<feature type="transmembrane region" description="Helical" evidence="8">
    <location>
        <begin position="58"/>
        <end position="78"/>
    </location>
</feature>
<feature type="domain" description="EamA" evidence="9">
    <location>
        <begin position="148"/>
        <end position="225"/>
    </location>
</feature>
<feature type="region of interest" description="Disordered" evidence="7">
    <location>
        <begin position="114"/>
        <end position="137"/>
    </location>
</feature>
<comment type="similarity">
    <text evidence="2">Belongs to the drug/metabolite transporter (DMT) superfamily. Plant drug/metabolite exporter (P-DME) (TC 2.A.7.4) family.</text>
</comment>
<comment type="caution">
    <text evidence="10">The sequence shown here is derived from an EMBL/GenBank/DDBJ whole genome shotgun (WGS) entry which is preliminary data.</text>
</comment>
<feature type="transmembrane region" description="Helical" evidence="8">
    <location>
        <begin position="315"/>
        <end position="334"/>
    </location>
</feature>
<proteinExistence type="inferred from homology"/>
<evidence type="ECO:0000256" key="2">
    <source>
        <dbReference type="ARBA" id="ARBA00007635"/>
    </source>
</evidence>
<evidence type="ECO:0000256" key="5">
    <source>
        <dbReference type="ARBA" id="ARBA00022989"/>
    </source>
</evidence>
<evidence type="ECO:0000256" key="1">
    <source>
        <dbReference type="ARBA" id="ARBA00004651"/>
    </source>
</evidence>
<dbReference type="EMBL" id="CAXHTA020000002">
    <property type="protein sequence ID" value="CAL5219340.1"/>
    <property type="molecule type" value="Genomic_DNA"/>
</dbReference>
<keyword evidence="6 8" id="KW-0472">Membrane</keyword>
<feature type="transmembrane region" description="Helical" evidence="8">
    <location>
        <begin position="371"/>
        <end position="389"/>
    </location>
</feature>